<organism evidence="2 3">
    <name type="scientific">Extensimonas vulgaris</name>
    <dbReference type="NCBI Taxonomy" id="1031594"/>
    <lineage>
        <taxon>Bacteria</taxon>
        <taxon>Pseudomonadati</taxon>
        <taxon>Pseudomonadota</taxon>
        <taxon>Betaproteobacteria</taxon>
        <taxon>Burkholderiales</taxon>
        <taxon>Comamonadaceae</taxon>
        <taxon>Extensimonas</taxon>
    </lineage>
</organism>
<proteinExistence type="predicted"/>
<evidence type="ECO:0000313" key="3">
    <source>
        <dbReference type="Proteomes" id="UP000252174"/>
    </source>
</evidence>
<dbReference type="Proteomes" id="UP000252174">
    <property type="component" value="Unassembled WGS sequence"/>
</dbReference>
<dbReference type="AlphaFoldDB" id="A0A369ASD5"/>
<feature type="domain" description="DUF927" evidence="1">
    <location>
        <begin position="31"/>
        <end position="305"/>
    </location>
</feature>
<sequence length="581" mass="63501">MPDAYPAIEDRPTWRVFDRWVELEGRRLRPGVWSFFVEEVGRGDNKRLEPRDLWVCGPLHVEALTADVHGDNVGRVLRFQSSLGTWRTWAMPMELLRGSGEELRGELLRQGLEIDPTYRARLAQYLQWRTPRRRVTCTRSTGWVGDTFVLPDCAIGPKAGEVIFQADASAAEYATGGTLRGWIEGVALLAVGNPLLTLALSVGFAGPLLARCHAEGGGVHLVGPSSTGKSTMLEAARSIWGPELFKRTWKATANGLEGAAMLFSDALLCLDEISEANPQEVGQVAYMLGNGVGKQRATRSGGARALARWRCMVLSTGERTIAASMAEGGKRVKAGQGARLLDVFVDRQHGAWDTLHEHPDGRALSDAIKRAAAQHYGHAGRAFLERLTQDDTDLTAALADIKTLPVFDAPADDGQRMRAAGRFALIALAGELATQYGLTDWPEGAAIDAAAEAYRLWRSTRSAGRTETAQVVEAVTAFIDRHGDARFSAIHTDEDIARLVRDRAGWWRMRDGRREWLFTADGLREALRGLDFKPALETLVALKMLPAPGADGRHAQAVRIDGRVVKVYPLTVNEEASDGAV</sequence>
<dbReference type="Pfam" id="PF06048">
    <property type="entry name" value="DUF927"/>
    <property type="match status" value="1"/>
</dbReference>
<keyword evidence="3" id="KW-1185">Reference proteome</keyword>
<accession>A0A369ASD5</accession>
<protein>
    <submittedName>
        <fullName evidence="2">Uncharacterized protein (DUF927 family)</fullName>
    </submittedName>
</protein>
<evidence type="ECO:0000313" key="2">
    <source>
        <dbReference type="EMBL" id="RCX11923.1"/>
    </source>
</evidence>
<dbReference type="SUPFAM" id="SSF52540">
    <property type="entry name" value="P-loop containing nucleoside triphosphate hydrolases"/>
    <property type="match status" value="1"/>
</dbReference>
<comment type="caution">
    <text evidence="2">The sequence shown here is derived from an EMBL/GenBank/DDBJ whole genome shotgun (WGS) entry which is preliminary data.</text>
</comment>
<dbReference type="RefSeq" id="WP_199755306.1">
    <property type="nucleotide sequence ID" value="NZ_QPJU01000001.1"/>
</dbReference>
<gene>
    <name evidence="2" type="ORF">DFR45_101459</name>
</gene>
<dbReference type="InterPro" id="IPR027417">
    <property type="entry name" value="P-loop_NTPase"/>
</dbReference>
<reference evidence="2 3" key="1">
    <citation type="submission" date="2018-07" db="EMBL/GenBank/DDBJ databases">
        <title>Genomic Encyclopedia of Type Strains, Phase IV (KMG-IV): sequencing the most valuable type-strain genomes for metagenomic binning, comparative biology and taxonomic classification.</title>
        <authorList>
            <person name="Goeker M."/>
        </authorList>
    </citation>
    <scope>NUCLEOTIDE SEQUENCE [LARGE SCALE GENOMIC DNA]</scope>
    <source>
        <strain evidence="2 3">DSM 100911</strain>
    </source>
</reference>
<dbReference type="EMBL" id="QPJU01000001">
    <property type="protein sequence ID" value="RCX11923.1"/>
    <property type="molecule type" value="Genomic_DNA"/>
</dbReference>
<name>A0A369ASD5_9BURK</name>
<evidence type="ECO:0000259" key="1">
    <source>
        <dbReference type="Pfam" id="PF06048"/>
    </source>
</evidence>
<dbReference type="InterPro" id="IPR009270">
    <property type="entry name" value="DUF927"/>
</dbReference>